<comment type="subcellular location">
    <subcellularLocation>
        <location evidence="7">Cell membrane</location>
        <topology evidence="7">Single-pass membrane protein</topology>
    </subcellularLocation>
</comment>
<organism evidence="8 9">
    <name type="scientific">Candidatus Thermofonsia Clade 1 bacterium</name>
    <dbReference type="NCBI Taxonomy" id="2364210"/>
    <lineage>
        <taxon>Bacteria</taxon>
        <taxon>Bacillati</taxon>
        <taxon>Chloroflexota</taxon>
        <taxon>Candidatus Thermofontia</taxon>
        <taxon>Candidatus Thermofonsia Clade 1</taxon>
    </lineage>
</organism>
<keyword evidence="6 7" id="KW-0961">Cell wall biogenesis/degradation</keyword>
<dbReference type="GO" id="GO:0005886">
    <property type="term" value="C:plasma membrane"/>
    <property type="evidence" value="ECO:0007669"/>
    <property type="project" value="UniProtKB-SubCell"/>
</dbReference>
<feature type="transmembrane region" description="Helical" evidence="7">
    <location>
        <begin position="20"/>
        <end position="47"/>
    </location>
</feature>
<comment type="similarity">
    <text evidence="7">Belongs to the transglycosylase MltG family.</text>
</comment>
<comment type="caution">
    <text evidence="8">The sequence shown here is derived from an EMBL/GenBank/DDBJ whole genome shotgun (WGS) entry which is preliminary data.</text>
</comment>
<keyword evidence="1 7" id="KW-1003">Cell membrane</keyword>
<dbReference type="InterPro" id="IPR003770">
    <property type="entry name" value="MLTG-like"/>
</dbReference>
<dbReference type="GO" id="GO:0071555">
    <property type="term" value="P:cell wall organization"/>
    <property type="evidence" value="ECO:0007669"/>
    <property type="project" value="UniProtKB-KW"/>
</dbReference>
<evidence type="ECO:0000256" key="2">
    <source>
        <dbReference type="ARBA" id="ARBA00022692"/>
    </source>
</evidence>
<dbReference type="GO" id="GO:0009252">
    <property type="term" value="P:peptidoglycan biosynthetic process"/>
    <property type="evidence" value="ECO:0007669"/>
    <property type="project" value="UniProtKB-UniRule"/>
</dbReference>
<keyword evidence="3 7" id="KW-1133">Transmembrane helix</keyword>
<accession>A0A2M8NZ56</accession>
<protein>
    <recommendedName>
        <fullName evidence="7">Endolytic murein transglycosylase</fullName>
        <ecNumber evidence="7">4.2.2.29</ecNumber>
    </recommendedName>
    <alternativeName>
        <fullName evidence="7">Peptidoglycan lytic transglycosylase</fullName>
    </alternativeName>
    <alternativeName>
        <fullName evidence="7">Peptidoglycan polymerization terminase</fullName>
    </alternativeName>
</protein>
<sequence length="400" mass="43541">MKNLPVKEGLEVSGSSRVSLRALILSGLFLGGVLCLAFVGIAFAAAASTPHLNPLESLVLRLRLTLRSAELNRPLSADESVVCFNVARGSDAYSIAQQLAAQGFALDPDLFRTYVRYFNIDSRLQAGTFSLRRSLSLPQIAQRLTDANADTIVFRVLEGWRIEEIAAAIDRTRGLTFTGADFLALVGAGAGSQAGEIGAFAARVGVPIGRSLEGFLFPDTYILPACGTAQDLVTRLLANFDARITPPMRAAALANGLTFYEAITLASIVQREAIFDDERPRIAGVYLNRLFNSRRTPPNPNIPTTLDADPTVQYALGNTRDPETWWARLTREDYRSVQSPYNTYLYQGLPPTPICSPGLASIAAALYPEQTDYVYFRACPESGGRHTFSRTLAEHARACN</sequence>
<evidence type="ECO:0000256" key="6">
    <source>
        <dbReference type="ARBA" id="ARBA00023316"/>
    </source>
</evidence>
<gene>
    <name evidence="7" type="primary">mltG</name>
    <name evidence="8" type="ORF">CUN51_07110</name>
</gene>
<proteinExistence type="inferred from homology"/>
<dbReference type="Gene3D" id="3.30.1490.480">
    <property type="entry name" value="Endolytic murein transglycosylase"/>
    <property type="match status" value="1"/>
</dbReference>
<dbReference type="AlphaFoldDB" id="A0A2M8NZ56"/>
<dbReference type="PANTHER" id="PTHR30518:SF2">
    <property type="entry name" value="ENDOLYTIC MUREIN TRANSGLYCOSYLASE"/>
    <property type="match status" value="1"/>
</dbReference>
<reference evidence="8 9" key="1">
    <citation type="submission" date="2017-11" db="EMBL/GenBank/DDBJ databases">
        <title>Evolution of Phototrophy in the Chloroflexi Phylum Driven by Horizontal Gene Transfer.</title>
        <authorList>
            <person name="Ward L.M."/>
            <person name="Hemp J."/>
            <person name="Shih P.M."/>
            <person name="Mcglynn S.E."/>
            <person name="Fischer W."/>
        </authorList>
    </citation>
    <scope>NUCLEOTIDE SEQUENCE [LARGE SCALE GENOMIC DNA]</scope>
    <source>
        <strain evidence="8">CP2_2F</strain>
    </source>
</reference>
<evidence type="ECO:0000256" key="3">
    <source>
        <dbReference type="ARBA" id="ARBA00022989"/>
    </source>
</evidence>
<evidence type="ECO:0000313" key="8">
    <source>
        <dbReference type="EMBL" id="PJF30571.1"/>
    </source>
</evidence>
<dbReference type="EMBL" id="PGTK01000008">
    <property type="protein sequence ID" value="PJF30571.1"/>
    <property type="molecule type" value="Genomic_DNA"/>
</dbReference>
<dbReference type="HAMAP" id="MF_02065">
    <property type="entry name" value="MltG"/>
    <property type="match status" value="1"/>
</dbReference>
<dbReference type="GO" id="GO:0008932">
    <property type="term" value="F:lytic endotransglycosylase activity"/>
    <property type="evidence" value="ECO:0007669"/>
    <property type="project" value="UniProtKB-UniRule"/>
</dbReference>
<feature type="site" description="Important for catalytic activity" evidence="7">
    <location>
        <position position="272"/>
    </location>
</feature>
<comment type="catalytic activity">
    <reaction evidence="7">
        <text>a peptidoglycan chain = a peptidoglycan chain with N-acetyl-1,6-anhydromuramyl-[peptide] at the reducing end + a peptidoglycan chain with N-acetylglucosamine at the non-reducing end.</text>
        <dbReference type="EC" id="4.2.2.29"/>
    </reaction>
</comment>
<dbReference type="PANTHER" id="PTHR30518">
    <property type="entry name" value="ENDOLYTIC MUREIN TRANSGLYCOSYLASE"/>
    <property type="match status" value="1"/>
</dbReference>
<evidence type="ECO:0000313" key="9">
    <source>
        <dbReference type="Proteomes" id="UP000228921"/>
    </source>
</evidence>
<evidence type="ECO:0000256" key="4">
    <source>
        <dbReference type="ARBA" id="ARBA00023136"/>
    </source>
</evidence>
<keyword evidence="2 7" id="KW-0812">Transmembrane</keyword>
<dbReference type="Proteomes" id="UP000228921">
    <property type="component" value="Unassembled WGS sequence"/>
</dbReference>
<dbReference type="EC" id="4.2.2.29" evidence="7"/>
<name>A0A2M8NZ56_9CHLR</name>
<dbReference type="NCBIfam" id="TIGR00247">
    <property type="entry name" value="endolytic transglycosylase MltG"/>
    <property type="match status" value="1"/>
</dbReference>
<evidence type="ECO:0000256" key="5">
    <source>
        <dbReference type="ARBA" id="ARBA00023239"/>
    </source>
</evidence>
<evidence type="ECO:0000256" key="7">
    <source>
        <dbReference type="HAMAP-Rule" id="MF_02065"/>
    </source>
</evidence>
<comment type="function">
    <text evidence="7">Functions as a peptidoglycan terminase that cleaves nascent peptidoglycan strands endolytically to terminate their elongation.</text>
</comment>
<keyword evidence="5 7" id="KW-0456">Lyase</keyword>
<evidence type="ECO:0000256" key="1">
    <source>
        <dbReference type="ARBA" id="ARBA00022475"/>
    </source>
</evidence>
<dbReference type="CDD" id="cd08010">
    <property type="entry name" value="MltG_like"/>
    <property type="match status" value="1"/>
</dbReference>
<keyword evidence="4 7" id="KW-0472">Membrane</keyword>
<dbReference type="Pfam" id="PF02618">
    <property type="entry name" value="YceG"/>
    <property type="match status" value="1"/>
</dbReference>